<dbReference type="InterPro" id="IPR000851">
    <property type="entry name" value="Ribosomal_uS5"/>
</dbReference>
<evidence type="ECO:0000256" key="9">
    <source>
        <dbReference type="RuleBase" id="RU003823"/>
    </source>
</evidence>
<dbReference type="WBParaSite" id="Smp_332830.1">
    <property type="protein sequence ID" value="Smp_332830.1"/>
    <property type="gene ID" value="Smp_332830"/>
</dbReference>
<dbReference type="Pfam" id="PF03719">
    <property type="entry name" value="Ribosomal_S5_C"/>
    <property type="match status" value="1"/>
</dbReference>
<keyword evidence="5 8" id="KW-0687">Ribonucleoprotein</keyword>
<evidence type="ECO:0000313" key="12">
    <source>
        <dbReference type="WBParaSite" id="Smp_332830.1"/>
    </source>
</evidence>
<dbReference type="Gene3D" id="3.30.160.20">
    <property type="match status" value="1"/>
</dbReference>
<dbReference type="InterPro" id="IPR014721">
    <property type="entry name" value="Ribsml_uS5_D2-typ_fold_subgr"/>
</dbReference>
<keyword evidence="3 8" id="KW-0689">Ribosomal protein</keyword>
<dbReference type="SUPFAM" id="SSF54211">
    <property type="entry name" value="Ribosomal protein S5 domain 2-like"/>
    <property type="match status" value="1"/>
</dbReference>
<keyword evidence="4" id="KW-0496">Mitochondrion</keyword>
<dbReference type="Proteomes" id="UP000008854">
    <property type="component" value="Unassembled WGS sequence"/>
</dbReference>
<dbReference type="Gene3D" id="3.30.230.10">
    <property type="match status" value="1"/>
</dbReference>
<dbReference type="GO" id="GO:0005739">
    <property type="term" value="C:mitochondrion"/>
    <property type="evidence" value="ECO:0007669"/>
    <property type="project" value="UniProtKB-SubCell"/>
</dbReference>
<dbReference type="GO" id="GO:1990904">
    <property type="term" value="C:ribonucleoprotein complex"/>
    <property type="evidence" value="ECO:0007669"/>
    <property type="project" value="UniProtKB-UniRule"/>
</dbReference>
<comment type="similarity">
    <text evidence="2 9">Belongs to the universal ribosomal protein uS5 family.</text>
</comment>
<evidence type="ECO:0000256" key="5">
    <source>
        <dbReference type="ARBA" id="ARBA00023274"/>
    </source>
</evidence>
<dbReference type="Pfam" id="PF00333">
    <property type="entry name" value="Ribosomal_S5"/>
    <property type="match status" value="1"/>
</dbReference>
<dbReference type="GO" id="GO:0003723">
    <property type="term" value="F:RNA binding"/>
    <property type="evidence" value="ECO:0007669"/>
    <property type="project" value="InterPro"/>
</dbReference>
<dbReference type="PANTHER" id="PTHR48277:SF1">
    <property type="entry name" value="MITOCHONDRIAL RIBOSOMAL PROTEIN S5"/>
    <property type="match status" value="1"/>
</dbReference>
<dbReference type="ExpressionAtlas" id="A0A5K4FAM5">
    <property type="expression patterns" value="baseline and differential"/>
</dbReference>
<reference evidence="12" key="2">
    <citation type="submission" date="2019-11" db="UniProtKB">
        <authorList>
            <consortium name="WormBaseParasite"/>
        </authorList>
    </citation>
    <scope>IDENTIFICATION</scope>
    <source>
        <strain evidence="12">Puerto Rican</strain>
    </source>
</reference>
<comment type="subcellular location">
    <subcellularLocation>
        <location evidence="1">Mitochondrion</location>
    </subcellularLocation>
</comment>
<evidence type="ECO:0000259" key="10">
    <source>
        <dbReference type="PROSITE" id="PS50881"/>
    </source>
</evidence>
<accession>A0A5K4FAM5</accession>
<keyword evidence="11" id="KW-1185">Reference proteome</keyword>
<dbReference type="PROSITE" id="PS50881">
    <property type="entry name" value="S5_DSRBD"/>
    <property type="match status" value="1"/>
</dbReference>
<dbReference type="GO" id="GO:0005840">
    <property type="term" value="C:ribosome"/>
    <property type="evidence" value="ECO:0007669"/>
    <property type="project" value="UniProtKB-KW"/>
</dbReference>
<reference evidence="11" key="1">
    <citation type="journal article" date="2012" name="PLoS Negl. Trop. Dis.">
        <title>A systematically improved high quality genome and transcriptome of the human blood fluke Schistosoma mansoni.</title>
        <authorList>
            <person name="Protasio A.V."/>
            <person name="Tsai I.J."/>
            <person name="Babbage A."/>
            <person name="Nichol S."/>
            <person name="Hunt M."/>
            <person name="Aslett M.A."/>
            <person name="De Silva N."/>
            <person name="Velarde G.S."/>
            <person name="Anderson T.J."/>
            <person name="Clark R.C."/>
            <person name="Davidson C."/>
            <person name="Dillon G.P."/>
            <person name="Holroyd N.E."/>
            <person name="LoVerde P.T."/>
            <person name="Lloyd C."/>
            <person name="McQuillan J."/>
            <person name="Oliveira G."/>
            <person name="Otto T.D."/>
            <person name="Parker-Manuel S.J."/>
            <person name="Quail M.A."/>
            <person name="Wilson R.A."/>
            <person name="Zerlotini A."/>
            <person name="Dunne D.W."/>
            <person name="Berriman M."/>
        </authorList>
    </citation>
    <scope>NUCLEOTIDE SEQUENCE [LARGE SCALE GENOMIC DNA]</scope>
    <source>
        <strain evidence="11">Puerto Rican</strain>
    </source>
</reference>
<dbReference type="InterPro" id="IPR005324">
    <property type="entry name" value="Ribosomal_uS5_C"/>
</dbReference>
<dbReference type="PANTHER" id="PTHR48277">
    <property type="entry name" value="MITOCHONDRIAL RIBOSOMAL PROTEIN S5"/>
    <property type="match status" value="1"/>
</dbReference>
<sequence length="503" mass="56338">MMALRRLTTNILCLRPLNLCTSGTRLFSANYQLSGLSASSILYPVKSKSDNFVYNAAFASGLYVPCRYSTIFSNYPGEMLWEGVTGPKGGSKRRARGKRRVTRQKINLHVGQRLGFGKASIQWPGLTTPASSSIKQGDYNEKYFERLEMLRNKSAVKKKRMKLAPLQRGWTGKLLGGQSVGPPTPNHPDFDCFVIESKVVATVTATKGRYRRFSVVVATGNGQGLCGIGKAKALNLLSATRRAKLRASQNIVSFELKEGRTLWHVGYVCQWNSKIFATPLSEGAGLKCHRMIQTLCQVIGIKDMYARVEGSTTNYQAIAKGFLRLLKQQKTYEDLANSLGLHVVEFAADRDMYPHILASPACNHTNDFNKNDANEPGDSSVMTHSRSYELPERLPLLVEQNPTHRKPRKPIPEEHDSFLDDLIDVNDDTTTEINVSELLAAGERDLDSLMLGGRVPLKKSSYHHVQNTNSIGIKRKEERHRYRNQQVVRRERNAHITLSENSV</sequence>
<evidence type="ECO:0000256" key="6">
    <source>
        <dbReference type="ARBA" id="ARBA00039335"/>
    </source>
</evidence>
<evidence type="ECO:0000256" key="8">
    <source>
        <dbReference type="PROSITE-ProRule" id="PRU00268"/>
    </source>
</evidence>
<name>A0A5K4FAM5_SCHMA</name>
<dbReference type="AlphaFoldDB" id="A0A5K4FAM5"/>
<dbReference type="InParanoid" id="A0A5K4FAM5"/>
<evidence type="ECO:0000256" key="3">
    <source>
        <dbReference type="ARBA" id="ARBA00022980"/>
    </source>
</evidence>
<dbReference type="STRING" id="6183.A0A5K4FAM5"/>
<organism evidence="11 12">
    <name type="scientific">Schistosoma mansoni</name>
    <name type="common">Blood fluke</name>
    <dbReference type="NCBI Taxonomy" id="6183"/>
    <lineage>
        <taxon>Eukaryota</taxon>
        <taxon>Metazoa</taxon>
        <taxon>Spiralia</taxon>
        <taxon>Lophotrochozoa</taxon>
        <taxon>Platyhelminthes</taxon>
        <taxon>Trematoda</taxon>
        <taxon>Digenea</taxon>
        <taxon>Strigeidida</taxon>
        <taxon>Schistosomatoidea</taxon>
        <taxon>Schistosomatidae</taxon>
        <taxon>Schistosoma</taxon>
    </lineage>
</organism>
<dbReference type="SUPFAM" id="SSF54768">
    <property type="entry name" value="dsRNA-binding domain-like"/>
    <property type="match status" value="1"/>
</dbReference>
<evidence type="ECO:0000256" key="2">
    <source>
        <dbReference type="ARBA" id="ARBA00008945"/>
    </source>
</evidence>
<dbReference type="InterPro" id="IPR048584">
    <property type="entry name" value="Ribosomal_uS5m_N"/>
</dbReference>
<proteinExistence type="inferred from homology"/>
<protein>
    <recommendedName>
        <fullName evidence="6">Small ribosomal subunit protein uS5m</fullName>
    </recommendedName>
    <alternativeName>
        <fullName evidence="7">28S ribosomal protein S5, mitochondrial</fullName>
    </alternativeName>
</protein>
<evidence type="ECO:0000313" key="11">
    <source>
        <dbReference type="Proteomes" id="UP000008854"/>
    </source>
</evidence>
<dbReference type="Pfam" id="PF21251">
    <property type="entry name" value="Ribosomal_uS5m_N"/>
    <property type="match status" value="1"/>
</dbReference>
<dbReference type="InterPro" id="IPR020568">
    <property type="entry name" value="Ribosomal_Su5_D2-typ_SF"/>
</dbReference>
<evidence type="ECO:0000256" key="7">
    <source>
        <dbReference type="ARBA" id="ARBA00041606"/>
    </source>
</evidence>
<dbReference type="FunCoup" id="A0A5K4FAM5">
    <property type="interactions" value="463"/>
</dbReference>
<dbReference type="InterPro" id="IPR013810">
    <property type="entry name" value="Ribosomal_uS5_N"/>
</dbReference>
<dbReference type="GO" id="GO:0003735">
    <property type="term" value="F:structural constituent of ribosome"/>
    <property type="evidence" value="ECO:0007669"/>
    <property type="project" value="UniProtKB-UniRule"/>
</dbReference>
<evidence type="ECO:0000256" key="4">
    <source>
        <dbReference type="ARBA" id="ARBA00023128"/>
    </source>
</evidence>
<feature type="domain" description="S5 DRBM" evidence="10">
    <location>
        <begin position="208"/>
        <end position="254"/>
    </location>
</feature>
<dbReference type="FunFam" id="3.30.230.10:FF:000002">
    <property type="entry name" value="30S ribosomal protein S5"/>
    <property type="match status" value="1"/>
</dbReference>
<evidence type="ECO:0000256" key="1">
    <source>
        <dbReference type="ARBA" id="ARBA00004173"/>
    </source>
</evidence>
<dbReference type="GO" id="GO:0006412">
    <property type="term" value="P:translation"/>
    <property type="evidence" value="ECO:0007669"/>
    <property type="project" value="InterPro"/>
</dbReference>